<accession>A0ABQ2M3Q7</accession>
<dbReference type="Proteomes" id="UP000631535">
    <property type="component" value="Unassembled WGS sequence"/>
</dbReference>
<dbReference type="CDD" id="cd00093">
    <property type="entry name" value="HTH_XRE"/>
    <property type="match status" value="1"/>
</dbReference>
<evidence type="ECO:0000259" key="1">
    <source>
        <dbReference type="PROSITE" id="PS50943"/>
    </source>
</evidence>
<dbReference type="EMBL" id="BMMP01000004">
    <property type="protein sequence ID" value="GGO46412.1"/>
    <property type="molecule type" value="Genomic_DNA"/>
</dbReference>
<dbReference type="Gene3D" id="1.25.40.10">
    <property type="entry name" value="Tetratricopeptide repeat domain"/>
    <property type="match status" value="1"/>
</dbReference>
<reference evidence="3" key="1">
    <citation type="journal article" date="2019" name="Int. J. Syst. Evol. Microbiol.">
        <title>The Global Catalogue of Microorganisms (GCM) 10K type strain sequencing project: providing services to taxonomists for standard genome sequencing and annotation.</title>
        <authorList>
            <consortium name="The Broad Institute Genomics Platform"/>
            <consortium name="The Broad Institute Genome Sequencing Center for Infectious Disease"/>
            <person name="Wu L."/>
            <person name="Ma J."/>
        </authorList>
    </citation>
    <scope>NUCLEOTIDE SEQUENCE [LARGE SCALE GENOMIC DNA]</scope>
    <source>
        <strain evidence="3">CGMCC 4.7178</strain>
    </source>
</reference>
<evidence type="ECO:0000313" key="3">
    <source>
        <dbReference type="Proteomes" id="UP000631535"/>
    </source>
</evidence>
<feature type="domain" description="HTH cro/C1-type" evidence="1">
    <location>
        <begin position="4"/>
        <end position="72"/>
    </location>
</feature>
<dbReference type="InterPro" id="IPR010982">
    <property type="entry name" value="Lambda_DNA-bd_dom_sf"/>
</dbReference>
<proteinExistence type="predicted"/>
<sequence length="377" mass="41290">MNGLRAARAARGMSQERLVRALDAHARQRRIEVASLASLRTYVSEWENGKRGINDHYAAIVRAILGVTDDELRPQAASSSLAPPAADGYDELLNRIDAARNVSQSMVQTFLDQTELLRTMDRQMGASSLVDQMTSHLSTLEEALTFAVLPDTRRPVAVALTGAATLAAWQALDGGFVERAWRHYELAKRAAQEADAPMYLVHAMGEQAYVLADAGRLPDAIALVRYARETGGQRLSPRLQAWLHAAEAELCAKAGTPSEARRAIEAATRCLPAGESARDDDMPSIFLNHGHLTRWRGNVLALLGDDDAVASLYDALDGVDPSFVRAQAGLRCDLAQAHLVRDEPDQASDHLREARLLAKRTGSARHLRRIERLTQQP</sequence>
<dbReference type="SMART" id="SM00530">
    <property type="entry name" value="HTH_XRE"/>
    <property type="match status" value="1"/>
</dbReference>
<dbReference type="InterPro" id="IPR011990">
    <property type="entry name" value="TPR-like_helical_dom_sf"/>
</dbReference>
<comment type="caution">
    <text evidence="2">The sequence shown here is derived from an EMBL/GenBank/DDBJ whole genome shotgun (WGS) entry which is preliminary data.</text>
</comment>
<dbReference type="SUPFAM" id="SSF48452">
    <property type="entry name" value="TPR-like"/>
    <property type="match status" value="1"/>
</dbReference>
<evidence type="ECO:0000313" key="2">
    <source>
        <dbReference type="EMBL" id="GGO46412.1"/>
    </source>
</evidence>
<organism evidence="2 3">
    <name type="scientific">Streptomyces daqingensis</name>
    <dbReference type="NCBI Taxonomy" id="1472640"/>
    <lineage>
        <taxon>Bacteria</taxon>
        <taxon>Bacillati</taxon>
        <taxon>Actinomycetota</taxon>
        <taxon>Actinomycetes</taxon>
        <taxon>Kitasatosporales</taxon>
        <taxon>Streptomycetaceae</taxon>
        <taxon>Streptomyces</taxon>
    </lineage>
</organism>
<keyword evidence="3" id="KW-1185">Reference proteome</keyword>
<dbReference type="PROSITE" id="PS50943">
    <property type="entry name" value="HTH_CROC1"/>
    <property type="match status" value="1"/>
</dbReference>
<name>A0ABQ2M3Q7_9ACTN</name>
<gene>
    <name evidence="2" type="ORF">GCM10012287_16660</name>
</gene>
<dbReference type="InterPro" id="IPR001387">
    <property type="entry name" value="Cro/C1-type_HTH"/>
</dbReference>
<protein>
    <recommendedName>
        <fullName evidence="1">HTH cro/C1-type domain-containing protein</fullName>
    </recommendedName>
</protein>
<dbReference type="Gene3D" id="1.10.260.40">
    <property type="entry name" value="lambda repressor-like DNA-binding domains"/>
    <property type="match status" value="1"/>
</dbReference>